<feature type="domain" description="Prenylcysteine lyase" evidence="10">
    <location>
        <begin position="133"/>
        <end position="489"/>
    </location>
</feature>
<evidence type="ECO:0000256" key="8">
    <source>
        <dbReference type="PIRNR" id="PIRNR036292"/>
    </source>
</evidence>
<dbReference type="Gene3D" id="3.50.50.60">
    <property type="entry name" value="FAD/NAD(P)-binding domain"/>
    <property type="match status" value="1"/>
</dbReference>
<comment type="similarity">
    <text evidence="2 8">Belongs to the prenylcysteine oxidase family.</text>
</comment>
<dbReference type="Proteomes" id="UP000594262">
    <property type="component" value="Unplaced"/>
</dbReference>
<keyword evidence="3 8" id="KW-0285">Flavoprotein</keyword>
<evidence type="ECO:0000256" key="2">
    <source>
        <dbReference type="ARBA" id="ARBA00009967"/>
    </source>
</evidence>
<dbReference type="Pfam" id="PF07156">
    <property type="entry name" value="Prenylcys_lyase"/>
    <property type="match status" value="1"/>
</dbReference>
<evidence type="ECO:0000256" key="4">
    <source>
        <dbReference type="ARBA" id="ARBA00022729"/>
    </source>
</evidence>
<evidence type="ECO:0000313" key="11">
    <source>
        <dbReference type="EnsemblMetazoa" id="CLYHEMP010715.1"/>
    </source>
</evidence>
<dbReference type="RefSeq" id="XP_066933651.1">
    <property type="nucleotide sequence ID" value="XM_067077550.1"/>
</dbReference>
<evidence type="ECO:0000256" key="6">
    <source>
        <dbReference type="ARBA" id="ARBA00023002"/>
    </source>
</evidence>
<proteinExistence type="inferred from homology"/>
<dbReference type="InterPro" id="IPR036188">
    <property type="entry name" value="FAD/NAD-bd_sf"/>
</dbReference>
<accession>A0A7M5UHP5</accession>
<evidence type="ECO:0000259" key="10">
    <source>
        <dbReference type="Pfam" id="PF07156"/>
    </source>
</evidence>
<keyword evidence="4 9" id="KW-0732">Signal</keyword>
<reference evidence="11" key="1">
    <citation type="submission" date="2021-01" db="UniProtKB">
        <authorList>
            <consortium name="EnsemblMetazoa"/>
        </authorList>
    </citation>
    <scope>IDENTIFICATION</scope>
</reference>
<keyword evidence="6 8" id="KW-0560">Oxidoreductase</keyword>
<dbReference type="Pfam" id="PF13450">
    <property type="entry name" value="NAD_binding_8"/>
    <property type="match status" value="1"/>
</dbReference>
<dbReference type="PANTHER" id="PTHR15944:SF0">
    <property type="entry name" value="PRENYLCYSTEINE LYASE DOMAIN-CONTAINING PROTEIN"/>
    <property type="match status" value="1"/>
</dbReference>
<keyword evidence="12" id="KW-1185">Reference proteome</keyword>
<evidence type="ECO:0000313" key="12">
    <source>
        <dbReference type="Proteomes" id="UP000594262"/>
    </source>
</evidence>
<evidence type="ECO:0000256" key="3">
    <source>
        <dbReference type="ARBA" id="ARBA00022630"/>
    </source>
</evidence>
<dbReference type="GO" id="GO:0030328">
    <property type="term" value="P:prenylcysteine catabolic process"/>
    <property type="evidence" value="ECO:0007669"/>
    <property type="project" value="UniProtKB-UniRule"/>
</dbReference>
<dbReference type="GO" id="GO:0001735">
    <property type="term" value="F:prenylcysteine oxidase activity"/>
    <property type="evidence" value="ECO:0007669"/>
    <property type="project" value="UniProtKB-UniRule"/>
</dbReference>
<evidence type="ECO:0000256" key="5">
    <source>
        <dbReference type="ARBA" id="ARBA00022827"/>
    </source>
</evidence>
<name>A0A7M5UHP5_9CNID</name>
<feature type="chain" id="PRO_5029574523" description="Prenylcysteine lyase domain-containing protein" evidence="9">
    <location>
        <begin position="24"/>
        <end position="495"/>
    </location>
</feature>
<comment type="cofactor">
    <cofactor evidence="1 8">
        <name>FAD</name>
        <dbReference type="ChEBI" id="CHEBI:57692"/>
    </cofactor>
</comment>
<dbReference type="GO" id="GO:0030327">
    <property type="term" value="P:prenylated protein catabolic process"/>
    <property type="evidence" value="ECO:0007669"/>
    <property type="project" value="TreeGrafter"/>
</dbReference>
<dbReference type="InterPro" id="IPR017046">
    <property type="entry name" value="Prenylcysteine_Oxase1"/>
</dbReference>
<evidence type="ECO:0000256" key="1">
    <source>
        <dbReference type="ARBA" id="ARBA00001974"/>
    </source>
</evidence>
<dbReference type="PIRSF" id="PIRSF036292">
    <property type="entry name" value="Prenylcysteine_oxidase"/>
    <property type="match status" value="1"/>
</dbReference>
<dbReference type="InterPro" id="IPR010795">
    <property type="entry name" value="Prenylcys_lyase"/>
</dbReference>
<dbReference type="OrthoDB" id="437369at2759"/>
<protein>
    <recommendedName>
        <fullName evidence="10">Prenylcysteine lyase domain-containing protein</fullName>
    </recommendedName>
</protein>
<dbReference type="AlphaFoldDB" id="A0A7M5UHP5"/>
<keyword evidence="7" id="KW-0325">Glycoprotein</keyword>
<evidence type="ECO:0000256" key="7">
    <source>
        <dbReference type="ARBA" id="ARBA00023180"/>
    </source>
</evidence>
<dbReference type="EnsemblMetazoa" id="CLYHEMT010715.1">
    <property type="protein sequence ID" value="CLYHEMP010715.1"/>
    <property type="gene ID" value="CLYHEMG010715"/>
</dbReference>
<evidence type="ECO:0000256" key="9">
    <source>
        <dbReference type="SAM" id="SignalP"/>
    </source>
</evidence>
<feature type="signal peptide" evidence="9">
    <location>
        <begin position="1"/>
        <end position="23"/>
    </location>
</feature>
<dbReference type="SUPFAM" id="SSF51905">
    <property type="entry name" value="FAD/NAD(P)-binding domain"/>
    <property type="match status" value="1"/>
</dbReference>
<sequence length="495" mass="54861">MVVNSSLLIVFLLSMATVHTINGEDISDNLVSQNVKDLRVAVIGSGIGGASATHFLRKSLGETVQIDVFEKSDHIGGRLHIVTIDGQSIESGGTIIHSSNKYTVDFVKDLGLGTNVAMSNERLGIYNGKEFVFVETSTSWWNGIKMIWRYGFFSLKNMSDALSKMLTDFVSVYQIQDEGKAFKTVPDLLKALGGDYFVECTDKTSRQIMKEKGVGDELINELLTAVSRNNYGQSTDEINGFTGYVSLAGAQGGSLWNVEGGNYHVPQRLLQKSKAEVHINTKITSIKKHIDESSGKIAYYLEGAGNETPYDAVIVAAPLEIPSYFITCAECKDWPKQSDMGRYQQTIANFIHKPVDYKYFGYKSAEKLPDIIFTTEEESLNFTTIEPHGNVNGDPIKPPVYKVFSRKPMTSEMINQLFITGSQTPEYTSVNWLAYPHYSPPEKFLPFELDEGVFYVNAIERAASAMEMSAIGGRNAALLAVNYLESQKQSQRAHS</sequence>
<keyword evidence="5 8" id="KW-0274">FAD</keyword>
<dbReference type="GeneID" id="136821316"/>
<dbReference type="PANTHER" id="PTHR15944">
    <property type="entry name" value="FARNESYLCYSTEINE LYASE"/>
    <property type="match status" value="1"/>
</dbReference>
<organism evidence="11 12">
    <name type="scientific">Clytia hemisphaerica</name>
    <dbReference type="NCBI Taxonomy" id="252671"/>
    <lineage>
        <taxon>Eukaryota</taxon>
        <taxon>Metazoa</taxon>
        <taxon>Cnidaria</taxon>
        <taxon>Hydrozoa</taxon>
        <taxon>Hydroidolina</taxon>
        <taxon>Leptothecata</taxon>
        <taxon>Obeliida</taxon>
        <taxon>Clytiidae</taxon>
        <taxon>Clytia</taxon>
    </lineage>
</organism>